<name>A0A9D3YPB3_DREPO</name>
<sequence>MLEQRRLKFDNHYYSKFVRTVVNPILLGRSDGHTPGPNIMQPQRGAACKKASGRATKMLTERKNWVLHHCGFYKGRVSNDRRRIFPAFLPALQAFFQSVFRPPSLCQQHIPRLKQYVCFGLCFPP</sequence>
<organism evidence="1 2">
    <name type="scientific">Dreissena polymorpha</name>
    <name type="common">Zebra mussel</name>
    <name type="synonym">Mytilus polymorpha</name>
    <dbReference type="NCBI Taxonomy" id="45954"/>
    <lineage>
        <taxon>Eukaryota</taxon>
        <taxon>Metazoa</taxon>
        <taxon>Spiralia</taxon>
        <taxon>Lophotrochozoa</taxon>
        <taxon>Mollusca</taxon>
        <taxon>Bivalvia</taxon>
        <taxon>Autobranchia</taxon>
        <taxon>Heteroconchia</taxon>
        <taxon>Euheterodonta</taxon>
        <taxon>Imparidentia</taxon>
        <taxon>Neoheterodontei</taxon>
        <taxon>Myida</taxon>
        <taxon>Dreissenoidea</taxon>
        <taxon>Dreissenidae</taxon>
        <taxon>Dreissena</taxon>
    </lineage>
</organism>
<dbReference type="Proteomes" id="UP000828390">
    <property type="component" value="Unassembled WGS sequence"/>
</dbReference>
<accession>A0A9D3YPB3</accession>
<comment type="caution">
    <text evidence="1">The sequence shown here is derived from an EMBL/GenBank/DDBJ whole genome shotgun (WGS) entry which is preliminary data.</text>
</comment>
<evidence type="ECO:0000313" key="1">
    <source>
        <dbReference type="EMBL" id="KAH3704534.1"/>
    </source>
</evidence>
<dbReference type="AlphaFoldDB" id="A0A9D3YPB3"/>
<keyword evidence="2" id="KW-1185">Reference proteome</keyword>
<evidence type="ECO:0000313" key="2">
    <source>
        <dbReference type="Proteomes" id="UP000828390"/>
    </source>
</evidence>
<gene>
    <name evidence="1" type="ORF">DPMN_079590</name>
</gene>
<dbReference type="EMBL" id="JAIWYP010000015">
    <property type="protein sequence ID" value="KAH3704534.1"/>
    <property type="molecule type" value="Genomic_DNA"/>
</dbReference>
<proteinExistence type="predicted"/>
<reference evidence="1" key="2">
    <citation type="submission" date="2020-11" db="EMBL/GenBank/DDBJ databases">
        <authorList>
            <person name="McCartney M.A."/>
            <person name="Auch B."/>
            <person name="Kono T."/>
            <person name="Mallez S."/>
            <person name="Becker A."/>
            <person name="Gohl D.M."/>
            <person name="Silverstein K.A.T."/>
            <person name="Koren S."/>
            <person name="Bechman K.B."/>
            <person name="Herman A."/>
            <person name="Abrahante J.E."/>
            <person name="Garbe J."/>
        </authorList>
    </citation>
    <scope>NUCLEOTIDE SEQUENCE</scope>
    <source>
        <strain evidence="1">Duluth1</strain>
        <tissue evidence="1">Whole animal</tissue>
    </source>
</reference>
<protein>
    <submittedName>
        <fullName evidence="1">Uncharacterized protein</fullName>
    </submittedName>
</protein>
<reference evidence="1" key="1">
    <citation type="journal article" date="2019" name="bioRxiv">
        <title>The Genome of the Zebra Mussel, Dreissena polymorpha: A Resource for Invasive Species Research.</title>
        <authorList>
            <person name="McCartney M.A."/>
            <person name="Auch B."/>
            <person name="Kono T."/>
            <person name="Mallez S."/>
            <person name="Zhang Y."/>
            <person name="Obille A."/>
            <person name="Becker A."/>
            <person name="Abrahante J.E."/>
            <person name="Garbe J."/>
            <person name="Badalamenti J.P."/>
            <person name="Herman A."/>
            <person name="Mangelson H."/>
            <person name="Liachko I."/>
            <person name="Sullivan S."/>
            <person name="Sone E.D."/>
            <person name="Koren S."/>
            <person name="Silverstein K.A.T."/>
            <person name="Beckman K.B."/>
            <person name="Gohl D.M."/>
        </authorList>
    </citation>
    <scope>NUCLEOTIDE SEQUENCE</scope>
    <source>
        <strain evidence="1">Duluth1</strain>
        <tissue evidence="1">Whole animal</tissue>
    </source>
</reference>